<evidence type="ECO:0000313" key="2">
    <source>
        <dbReference type="Proteomes" id="UP000001481"/>
    </source>
</evidence>
<proteinExistence type="predicted"/>
<dbReference type="KEGG" id="vg:7943915"/>
<dbReference type="Proteomes" id="UP000001481">
    <property type="component" value="Segment"/>
</dbReference>
<accession>C5IHM3</accession>
<gene>
    <name evidence="1" type="ORF">BcepIL02_gp31</name>
</gene>
<reference evidence="1 2" key="1">
    <citation type="journal article" date="2011" name="J. Bacteriol.">
        <title>Genomes and Characterization of Phages Bcep22 and BcepIL02, Founders of a Novel Phage Type in Burkholderia cenocepacia.</title>
        <authorList>
            <person name="Gill J.J."/>
            <person name="Summer E.J."/>
            <person name="Russell W.K."/>
            <person name="Cologna S.M."/>
            <person name="Carlile T.M."/>
            <person name="Fuller A.C."/>
            <person name="Kitsopoulos K."/>
            <person name="Mebane L.M."/>
            <person name="Parkinson B.N."/>
            <person name="Sullivan D."/>
            <person name="Carmody L.A."/>
            <person name="Gonzalez C.F."/>
            <person name="Lipuma J.J."/>
            <person name="Young R."/>
        </authorList>
    </citation>
    <scope>NUCLEOTIDE SEQUENCE [LARGE SCALE GENOMIC DNA]</scope>
</reference>
<organism evidence="1 2">
    <name type="scientific">Burkholderia phage BcepIL02</name>
    <dbReference type="NCBI Taxonomy" id="2886898"/>
    <lineage>
        <taxon>Viruses</taxon>
        <taxon>Duplodnaviria</taxon>
        <taxon>Heunggongvirae</taxon>
        <taxon>Uroviricota</taxon>
        <taxon>Caudoviricetes</taxon>
        <taxon>Lessievirus</taxon>
        <taxon>Lessievirus bcepil02</taxon>
    </lineage>
</organism>
<name>C5IHM3_9CAUD</name>
<evidence type="ECO:0000313" key="1">
    <source>
        <dbReference type="EMBL" id="ACR15024.1"/>
    </source>
</evidence>
<protein>
    <submittedName>
        <fullName evidence="1">Uncharacterized protein</fullName>
    </submittedName>
</protein>
<keyword evidence="2" id="KW-1185">Reference proteome</keyword>
<dbReference type="EMBL" id="FJ937737">
    <property type="protein sequence ID" value="ACR15024.1"/>
    <property type="molecule type" value="Genomic_DNA"/>
</dbReference>
<sequence>MTIIFCPACDWSGHTYSVSEITVDAMRKLKPGQPVPHGHCPECNALIPFENQTDKDALHWRDARPERSNLTQFQRNCLLVALARLDPNHPGFSASNEIEVALRSTIGSAIPIPDDRAPPFNSLTMAPYMDSWVYPLLVGALYGEIYPGQRQYVDGDAAQVRSAMKAAQAKAAS</sequence>
<dbReference type="GeneID" id="7943915"/>
<dbReference type="RefSeq" id="YP_002922703.1">
    <property type="nucleotide sequence ID" value="NC_012743.2"/>
</dbReference>